<proteinExistence type="predicted"/>
<accession>A0A2M4CCT7</accession>
<reference evidence="1" key="1">
    <citation type="submission" date="2018-01" db="EMBL/GenBank/DDBJ databases">
        <title>An insight into the sialome of Amazonian anophelines.</title>
        <authorList>
            <person name="Ribeiro J.M."/>
            <person name="Scarpassa V."/>
            <person name="Calvo E."/>
        </authorList>
    </citation>
    <scope>NUCLEOTIDE SEQUENCE</scope>
    <source>
        <tissue evidence="1">Salivary glands</tissue>
    </source>
</reference>
<protein>
    <submittedName>
        <fullName evidence="1">Putative secreted protein</fullName>
    </submittedName>
</protein>
<organism evidence="1">
    <name type="scientific">Anopheles marajoara</name>
    <dbReference type="NCBI Taxonomy" id="58244"/>
    <lineage>
        <taxon>Eukaryota</taxon>
        <taxon>Metazoa</taxon>
        <taxon>Ecdysozoa</taxon>
        <taxon>Arthropoda</taxon>
        <taxon>Hexapoda</taxon>
        <taxon>Insecta</taxon>
        <taxon>Pterygota</taxon>
        <taxon>Neoptera</taxon>
        <taxon>Endopterygota</taxon>
        <taxon>Diptera</taxon>
        <taxon>Nematocera</taxon>
        <taxon>Culicoidea</taxon>
        <taxon>Culicidae</taxon>
        <taxon>Anophelinae</taxon>
        <taxon>Anopheles</taxon>
    </lineage>
</organism>
<dbReference type="EMBL" id="GGFJ01013938">
    <property type="protein sequence ID" value="MBW63079.1"/>
    <property type="molecule type" value="Transcribed_RNA"/>
</dbReference>
<name>A0A2M4CCT7_9DIPT</name>
<dbReference type="AlphaFoldDB" id="A0A2M4CCT7"/>
<sequence>MAVVDAFSPIAAPSVLFWHSFASSCCCCCCRRWPIATVPAPRPLLRRPTDGFCFCSRPTTLISEEIFCSSADCCSW</sequence>
<evidence type="ECO:0000313" key="1">
    <source>
        <dbReference type="EMBL" id="MBW63079.1"/>
    </source>
</evidence>